<keyword evidence="5" id="KW-0675">Receptor</keyword>
<reference evidence="4" key="1">
    <citation type="journal article" date="2019" name="Nat. Commun.">
        <title>Genome-wide association mapping of date palm fruit traits.</title>
        <authorList>
            <person name="Hazzouri K.M."/>
            <person name="Gros-Balthazard M."/>
            <person name="Flowers J.M."/>
            <person name="Copetti D."/>
            <person name="Lemansour A."/>
            <person name="Lebrun M."/>
            <person name="Masmoudi K."/>
            <person name="Ferrand S."/>
            <person name="Dhar M.I."/>
            <person name="Fresquez Z.A."/>
            <person name="Rosas U."/>
            <person name="Zhang J."/>
            <person name="Talag J."/>
            <person name="Lee S."/>
            <person name="Kudrna D."/>
            <person name="Powell R.F."/>
            <person name="Leitch I.J."/>
            <person name="Krueger R.R."/>
            <person name="Wing R.A."/>
            <person name="Amiri K.M.A."/>
            <person name="Purugganan M.D."/>
        </authorList>
    </citation>
    <scope>NUCLEOTIDE SEQUENCE [LARGE SCALE GENOMIC DNA]</scope>
    <source>
        <strain evidence="4">cv. Khalas</strain>
    </source>
</reference>
<organism evidence="4 5">
    <name type="scientific">Phoenix dactylifera</name>
    <name type="common">Date palm</name>
    <dbReference type="NCBI Taxonomy" id="42345"/>
    <lineage>
        <taxon>Eukaryota</taxon>
        <taxon>Viridiplantae</taxon>
        <taxon>Streptophyta</taxon>
        <taxon>Embryophyta</taxon>
        <taxon>Tracheophyta</taxon>
        <taxon>Spermatophyta</taxon>
        <taxon>Magnoliopsida</taxon>
        <taxon>Liliopsida</taxon>
        <taxon>Arecaceae</taxon>
        <taxon>Coryphoideae</taxon>
        <taxon>Phoeniceae</taxon>
        <taxon>Phoenix</taxon>
    </lineage>
</organism>
<feature type="repeat" description="RCC1" evidence="2">
    <location>
        <begin position="100"/>
        <end position="151"/>
    </location>
</feature>
<evidence type="ECO:0000259" key="3">
    <source>
        <dbReference type="Pfam" id="PF25390"/>
    </source>
</evidence>
<evidence type="ECO:0000256" key="2">
    <source>
        <dbReference type="PROSITE-ProRule" id="PRU00235"/>
    </source>
</evidence>
<dbReference type="RefSeq" id="XP_026665410.2">
    <property type="nucleotide sequence ID" value="XM_026809609.2"/>
</dbReference>
<dbReference type="Pfam" id="PF25390">
    <property type="entry name" value="WD40_RLD"/>
    <property type="match status" value="1"/>
</dbReference>
<keyword evidence="1" id="KW-0677">Repeat</keyword>
<keyword evidence="4" id="KW-1185">Reference proteome</keyword>
<sequence>MQPSLQRRRFISGGKLSMEGDFLEEKAAVAMGEEDRYDEEVRAWSWGAASDGQLGTGTLEDQLFPQPLLNFPPLSSAAAARRIAQIACGGAHSIALTDTGQLFMCGDGSFGQLGNGDHQSHGSPVEVLFFSSKHVEQIACGMRHSLALVSDAGSSGSSIYGFGSGRHGQIGMFESGTQRSHNFPKVIEGFENCEVVSIYANGDHSAALSADGRLYIWGRRFSGRSDDHTPQISPSPSRITQVALGWNHALVLTDNELYMFGGYRHGMLSGSPQMSPMQQTLVPCAQARTLERVPCLDENVVRIAAGAEHSALITEKGTIMTWGWGEHGQLGLGNTYDQTCPQRVNIDYKGSSASAQLGIYCGSGFTIVAKVD</sequence>
<dbReference type="SUPFAM" id="SSF50985">
    <property type="entry name" value="RCC1/BLIP-II"/>
    <property type="match status" value="1"/>
</dbReference>
<dbReference type="PANTHER" id="PTHR22872">
    <property type="entry name" value="BTK-BINDING PROTEIN-RELATED"/>
    <property type="match status" value="1"/>
</dbReference>
<feature type="repeat" description="RCC1" evidence="2">
    <location>
        <begin position="255"/>
        <end position="316"/>
    </location>
</feature>
<feature type="repeat" description="RCC1" evidence="2">
    <location>
        <begin position="157"/>
        <end position="211"/>
    </location>
</feature>
<feature type="domain" description="RCC1-like" evidence="3">
    <location>
        <begin position="40"/>
        <end position="368"/>
    </location>
</feature>
<reference evidence="5" key="2">
    <citation type="submission" date="2025-08" db="UniProtKB">
        <authorList>
            <consortium name="RefSeq"/>
        </authorList>
    </citation>
    <scope>IDENTIFICATION</scope>
    <source>
        <tissue evidence="5">Young leaves</tissue>
    </source>
</reference>
<dbReference type="PROSITE" id="PS00626">
    <property type="entry name" value="RCC1_2"/>
    <property type="match status" value="2"/>
</dbReference>
<dbReference type="PROSITE" id="PS50012">
    <property type="entry name" value="RCC1_3"/>
    <property type="match status" value="6"/>
</dbReference>
<dbReference type="InterPro" id="IPR051625">
    <property type="entry name" value="Signaling_Regulatory_Domain"/>
</dbReference>
<evidence type="ECO:0000313" key="5">
    <source>
        <dbReference type="RefSeq" id="XP_026665410.2"/>
    </source>
</evidence>
<dbReference type="InterPro" id="IPR000408">
    <property type="entry name" value="Reg_chr_condens"/>
</dbReference>
<feature type="repeat" description="RCC1" evidence="2">
    <location>
        <begin position="41"/>
        <end position="99"/>
    </location>
</feature>
<dbReference type="GeneID" id="103720092"/>
<dbReference type="Proteomes" id="UP000228380">
    <property type="component" value="Chromosome 16"/>
</dbReference>
<evidence type="ECO:0000256" key="1">
    <source>
        <dbReference type="ARBA" id="ARBA00022737"/>
    </source>
</evidence>
<proteinExistence type="predicted"/>
<evidence type="ECO:0000313" key="4">
    <source>
        <dbReference type="Proteomes" id="UP000228380"/>
    </source>
</evidence>
<protein>
    <submittedName>
        <fullName evidence="5">Ultraviolet-B receptor UVR8 isoform X2</fullName>
    </submittedName>
</protein>
<feature type="repeat" description="RCC1" evidence="2">
    <location>
        <begin position="317"/>
        <end position="372"/>
    </location>
</feature>
<dbReference type="InterPro" id="IPR058923">
    <property type="entry name" value="RCC1-like_dom"/>
</dbReference>
<feature type="repeat" description="RCC1" evidence="2">
    <location>
        <begin position="212"/>
        <end position="255"/>
    </location>
</feature>
<dbReference type="InterPro" id="IPR009091">
    <property type="entry name" value="RCC1/BLIP-II"/>
</dbReference>
<dbReference type="PRINTS" id="PR00633">
    <property type="entry name" value="RCCNDNSATION"/>
</dbReference>
<dbReference type="Gene3D" id="2.130.10.30">
    <property type="entry name" value="Regulator of chromosome condensation 1/beta-lactamase-inhibitor protein II"/>
    <property type="match status" value="2"/>
</dbReference>
<accession>A0A8B8JBK0</accession>
<dbReference type="AlphaFoldDB" id="A0A8B8JBK0"/>
<name>A0A8B8JBK0_PHODC</name>
<gene>
    <name evidence="5" type="primary">LOC103720092</name>
</gene>